<dbReference type="EMBL" id="JAWDJW010005692">
    <property type="protein sequence ID" value="KAK3066876.1"/>
    <property type="molecule type" value="Genomic_DNA"/>
</dbReference>
<organism evidence="1 2">
    <name type="scientific">Coniosporium uncinatum</name>
    <dbReference type="NCBI Taxonomy" id="93489"/>
    <lineage>
        <taxon>Eukaryota</taxon>
        <taxon>Fungi</taxon>
        <taxon>Dikarya</taxon>
        <taxon>Ascomycota</taxon>
        <taxon>Pezizomycotina</taxon>
        <taxon>Dothideomycetes</taxon>
        <taxon>Dothideomycetes incertae sedis</taxon>
        <taxon>Coniosporium</taxon>
    </lineage>
</organism>
<feature type="non-terminal residue" evidence="1">
    <location>
        <position position="137"/>
    </location>
</feature>
<protein>
    <submittedName>
        <fullName evidence="1">Uncharacterized protein</fullName>
    </submittedName>
</protein>
<comment type="caution">
    <text evidence="1">The sequence shown here is derived from an EMBL/GenBank/DDBJ whole genome shotgun (WGS) entry which is preliminary data.</text>
</comment>
<evidence type="ECO:0000313" key="1">
    <source>
        <dbReference type="EMBL" id="KAK3066876.1"/>
    </source>
</evidence>
<accession>A0ACC3DF80</accession>
<feature type="non-terminal residue" evidence="1">
    <location>
        <position position="1"/>
    </location>
</feature>
<dbReference type="Proteomes" id="UP001186974">
    <property type="component" value="Unassembled WGS sequence"/>
</dbReference>
<proteinExistence type="predicted"/>
<evidence type="ECO:0000313" key="2">
    <source>
        <dbReference type="Proteomes" id="UP001186974"/>
    </source>
</evidence>
<name>A0ACC3DF80_9PEZI</name>
<reference evidence="1" key="1">
    <citation type="submission" date="2024-09" db="EMBL/GenBank/DDBJ databases">
        <title>Black Yeasts Isolated from many extreme environments.</title>
        <authorList>
            <person name="Coleine C."/>
            <person name="Stajich J.E."/>
            <person name="Selbmann L."/>
        </authorList>
    </citation>
    <scope>NUCLEOTIDE SEQUENCE</scope>
    <source>
        <strain evidence="1">CCFEE 5737</strain>
    </source>
</reference>
<gene>
    <name evidence="1" type="ORF">LTS18_001440</name>
</gene>
<keyword evidence="2" id="KW-1185">Reference proteome</keyword>
<sequence length="137" mass="14261">ILELKGIRKQDQSGLVDLFTAFCNSPSNANLAQNNAMLTNLHLNEPAHAGAAKDGTGTPSLTGGRFDPTAFGSVLMNVAREGVDRFGSPAIGSGIRSEATSPPPGATETTTTSNLNENLKKMGSFFRRDASSGFGAF</sequence>